<dbReference type="AlphaFoldDB" id="A0A917ZYB1"/>
<accession>A0A917ZYB1</accession>
<comment type="caution">
    <text evidence="2">The sequence shown here is derived from an EMBL/GenBank/DDBJ whole genome shotgun (WGS) entry which is preliminary data.</text>
</comment>
<keyword evidence="1" id="KW-0472">Membrane</keyword>
<evidence type="ECO:0008006" key="4">
    <source>
        <dbReference type="Google" id="ProtNLM"/>
    </source>
</evidence>
<proteinExistence type="predicted"/>
<gene>
    <name evidence="2" type="ORF">GCM10012280_66550</name>
</gene>
<keyword evidence="1" id="KW-0812">Transmembrane</keyword>
<reference evidence="2" key="2">
    <citation type="submission" date="2020-09" db="EMBL/GenBank/DDBJ databases">
        <authorList>
            <person name="Sun Q."/>
            <person name="Zhou Y."/>
        </authorList>
    </citation>
    <scope>NUCLEOTIDE SEQUENCE</scope>
    <source>
        <strain evidence="2">CGMCC 4.7201</strain>
    </source>
</reference>
<evidence type="ECO:0000256" key="1">
    <source>
        <dbReference type="SAM" id="Phobius"/>
    </source>
</evidence>
<reference evidence="2" key="1">
    <citation type="journal article" date="2014" name="Int. J. Syst. Evol. Microbiol.">
        <title>Complete genome sequence of Corynebacterium casei LMG S-19264T (=DSM 44701T), isolated from a smear-ripened cheese.</title>
        <authorList>
            <consortium name="US DOE Joint Genome Institute (JGI-PGF)"/>
            <person name="Walter F."/>
            <person name="Albersmeier A."/>
            <person name="Kalinowski J."/>
            <person name="Ruckert C."/>
        </authorList>
    </citation>
    <scope>NUCLEOTIDE SEQUENCE</scope>
    <source>
        <strain evidence="2">CGMCC 4.7201</strain>
    </source>
</reference>
<dbReference type="Proteomes" id="UP000641932">
    <property type="component" value="Unassembled WGS sequence"/>
</dbReference>
<dbReference type="RefSeq" id="WP_189135542.1">
    <property type="nucleotide sequence ID" value="NZ_BMMS01000047.1"/>
</dbReference>
<evidence type="ECO:0000313" key="2">
    <source>
        <dbReference type="EMBL" id="GGO99641.1"/>
    </source>
</evidence>
<dbReference type="EMBL" id="BMMS01000047">
    <property type="protein sequence ID" value="GGO99641.1"/>
    <property type="molecule type" value="Genomic_DNA"/>
</dbReference>
<feature type="transmembrane region" description="Helical" evidence="1">
    <location>
        <begin position="68"/>
        <end position="89"/>
    </location>
</feature>
<evidence type="ECO:0000313" key="3">
    <source>
        <dbReference type="Proteomes" id="UP000641932"/>
    </source>
</evidence>
<organism evidence="2 3">
    <name type="scientific">Wenjunlia tyrosinilytica</name>
    <dbReference type="NCBI Taxonomy" id="1544741"/>
    <lineage>
        <taxon>Bacteria</taxon>
        <taxon>Bacillati</taxon>
        <taxon>Actinomycetota</taxon>
        <taxon>Actinomycetes</taxon>
        <taxon>Kitasatosporales</taxon>
        <taxon>Streptomycetaceae</taxon>
        <taxon>Wenjunlia</taxon>
    </lineage>
</organism>
<dbReference type="NCBIfam" id="NF033218">
    <property type="entry name" value="anchor_AmaP"/>
    <property type="match status" value="1"/>
</dbReference>
<name>A0A917ZYB1_9ACTN</name>
<sequence length="199" mass="22323">MREHTRTNRVLLALLGLVLLGGGLLVLAGGADIYRRWNLTPPAGWPLTTPQDVLIPRADQTRWLDQGWWWPTVIAALILIMLLALWWLLSQARRRRPRKLVVKDTPREAVAVNDHGLRDALTTDLDMLPGVRRAKARFCGPAHRPQARIGLTLDSGSTPGRVLEDVSATVERARRSARWDELPTHVRLGVAPHGPHRVE</sequence>
<keyword evidence="3" id="KW-1185">Reference proteome</keyword>
<protein>
    <recommendedName>
        <fullName evidence="4">Alkaline shock response membrane anchor protein AmaP</fullName>
    </recommendedName>
</protein>
<keyword evidence="1" id="KW-1133">Transmembrane helix</keyword>